<feature type="domain" description="PBP" evidence="3">
    <location>
        <begin position="130"/>
        <end position="345"/>
    </location>
</feature>
<feature type="region of interest" description="Disordered" evidence="2">
    <location>
        <begin position="24"/>
        <end position="76"/>
    </location>
</feature>
<feature type="compositionally biased region" description="Low complexity" evidence="2">
    <location>
        <begin position="383"/>
        <end position="402"/>
    </location>
</feature>
<gene>
    <name evidence="4" type="ORF">C447_16639</name>
</gene>
<dbReference type="RefSeq" id="WP_007695893.1">
    <property type="nucleotide sequence ID" value="NZ_AJRK01000444.1"/>
</dbReference>
<dbReference type="SUPFAM" id="SSF53850">
    <property type="entry name" value="Periplasmic binding protein-like II"/>
    <property type="match status" value="1"/>
</dbReference>
<keyword evidence="5" id="KW-1185">Reference proteome</keyword>
<evidence type="ECO:0000256" key="2">
    <source>
        <dbReference type="SAM" id="MobiDB-lite"/>
    </source>
</evidence>
<dbReference type="EMBL" id="AOMB01000043">
    <property type="protein sequence ID" value="EMA35802.1"/>
    <property type="molecule type" value="Genomic_DNA"/>
</dbReference>
<dbReference type="eggNOG" id="arCOG00213">
    <property type="taxonomic scope" value="Archaea"/>
</dbReference>
<dbReference type="PANTHER" id="PTHR30570:SF1">
    <property type="entry name" value="PHOSPHATE-BINDING PROTEIN PSTS"/>
    <property type="match status" value="1"/>
</dbReference>
<evidence type="ECO:0000313" key="4">
    <source>
        <dbReference type="EMBL" id="EMA35802.1"/>
    </source>
</evidence>
<comment type="caution">
    <text evidence="4">The sequence shown here is derived from an EMBL/GenBank/DDBJ whole genome shotgun (WGS) entry which is preliminary data.</text>
</comment>
<accession>M0LQF7</accession>
<dbReference type="InterPro" id="IPR050811">
    <property type="entry name" value="Phosphate_ABC_transporter"/>
</dbReference>
<evidence type="ECO:0000313" key="5">
    <source>
        <dbReference type="Proteomes" id="UP000011566"/>
    </source>
</evidence>
<evidence type="ECO:0000256" key="1">
    <source>
        <dbReference type="ARBA" id="ARBA00022729"/>
    </source>
</evidence>
<dbReference type="InterPro" id="IPR024370">
    <property type="entry name" value="PBP_domain"/>
</dbReference>
<feature type="compositionally biased region" description="Polar residues" evidence="2">
    <location>
        <begin position="66"/>
        <end position="76"/>
    </location>
</feature>
<sequence length="412" mass="42272">MTREFTRRDAIATIGAGGAVALAGCTGGSDGGNGSNGSGGGNQSGNGSQGGGNSSGGSSGQQASQPLTADGSSTVYPITSNGASVWNSNPPAGDEDYWMPSDYGIETDLPMASYFASAYGLDGGDNQGQPPYLVNVGLSHSGTGIEKLMDGQVDIGDASATAKEELPDADQSTLDKFVDHVVGVDGQPIMVSQAVYDAGVDTITGPELKGIYKGDIQQWSEIGAYSGPEKEIQAICRSEGSGTDTSFRSNLFGSADAPIDGCDARIGQNQQVRTTVLNSDNAIAYAALAFVGGQAPAVSLEIDGTTYTPGENLGERGYPLARDLHCYTWQDTSQKEAAFLRMLLSPYGQENFVEANDYFMLPDSRIQEELGKLPEPTGDFNLGSAANSSSSNGSSGSNGSASTTGMPGTTSG</sequence>
<feature type="region of interest" description="Disordered" evidence="2">
    <location>
        <begin position="371"/>
        <end position="412"/>
    </location>
</feature>
<proteinExistence type="predicted"/>
<dbReference type="Gene3D" id="3.40.190.10">
    <property type="entry name" value="Periplasmic binding protein-like II"/>
    <property type="match status" value="2"/>
</dbReference>
<protein>
    <submittedName>
        <fullName evidence="4">Phosphate ABC transporter substrate-binding protein, phot family</fullName>
    </submittedName>
</protein>
<dbReference type="AlphaFoldDB" id="M0LQF7"/>
<organism evidence="4 5">
    <name type="scientific">Halococcus hamelinensis 100A6</name>
    <dbReference type="NCBI Taxonomy" id="1132509"/>
    <lineage>
        <taxon>Archaea</taxon>
        <taxon>Methanobacteriati</taxon>
        <taxon>Methanobacteriota</taxon>
        <taxon>Stenosarchaea group</taxon>
        <taxon>Halobacteria</taxon>
        <taxon>Halobacteriales</taxon>
        <taxon>Halococcaceae</taxon>
        <taxon>Halococcus</taxon>
    </lineage>
</organism>
<reference evidence="4" key="1">
    <citation type="journal article" date="2014" name="PLoS Genet.">
        <title>Phylogenetically driven sequencing of extremely halophilic archaea reveals strategies for static and dynamic osmo-response.</title>
        <authorList>
            <person name="Becker E.A."/>
            <person name="Seitzer P.M."/>
            <person name="Tritt A."/>
            <person name="Larsen D."/>
            <person name="Krusor M."/>
            <person name="Yao A.I."/>
            <person name="Wu D."/>
            <person name="Madern D."/>
            <person name="Eisen J.A."/>
            <person name="Darling A.E."/>
            <person name="Facciotti M.T."/>
        </authorList>
    </citation>
    <scope>NUCLEOTIDE SEQUENCE [LARGE SCALE GENOMIC DNA]</scope>
    <source>
        <strain evidence="4">100A6</strain>
    </source>
</reference>
<dbReference type="PANTHER" id="PTHR30570">
    <property type="entry name" value="PERIPLASMIC PHOSPHATE BINDING COMPONENT OF PHOSPHATE ABC TRANSPORTER"/>
    <property type="match status" value="1"/>
</dbReference>
<feature type="compositionally biased region" description="Polar residues" evidence="2">
    <location>
        <begin position="403"/>
        <end position="412"/>
    </location>
</feature>
<name>M0LQF7_9EURY</name>
<dbReference type="PROSITE" id="PS51257">
    <property type="entry name" value="PROKAR_LIPOPROTEIN"/>
    <property type="match status" value="1"/>
</dbReference>
<evidence type="ECO:0000259" key="3">
    <source>
        <dbReference type="Pfam" id="PF12849"/>
    </source>
</evidence>
<keyword evidence="1" id="KW-0732">Signal</keyword>
<dbReference type="Proteomes" id="UP000011566">
    <property type="component" value="Unassembled WGS sequence"/>
</dbReference>
<dbReference type="PATRIC" id="fig|1132509.6.peg.3862"/>
<feature type="compositionally biased region" description="Gly residues" evidence="2">
    <location>
        <begin position="25"/>
        <end position="59"/>
    </location>
</feature>
<dbReference type="OrthoDB" id="10255at2157"/>
<dbReference type="Pfam" id="PF12849">
    <property type="entry name" value="PBP_like_2"/>
    <property type="match status" value="1"/>
</dbReference>